<evidence type="ECO:0000256" key="1">
    <source>
        <dbReference type="ARBA" id="ARBA00022801"/>
    </source>
</evidence>
<protein>
    <recommendedName>
        <fullName evidence="2">Mannosyl-glycoprotein endo-beta-N-acetylglucosamidase-like domain-containing protein</fullName>
    </recommendedName>
</protein>
<evidence type="ECO:0000313" key="3">
    <source>
        <dbReference type="EMBL" id="AOH54741.1"/>
    </source>
</evidence>
<dbReference type="Gene3D" id="4.10.80.30">
    <property type="entry name" value="DNA polymerase, domain 6"/>
    <property type="match status" value="1"/>
</dbReference>
<organism evidence="3 4">
    <name type="scientific">Peribacillus muralis</name>
    <dbReference type="NCBI Taxonomy" id="264697"/>
    <lineage>
        <taxon>Bacteria</taxon>
        <taxon>Bacillati</taxon>
        <taxon>Bacillota</taxon>
        <taxon>Bacilli</taxon>
        <taxon>Bacillales</taxon>
        <taxon>Bacillaceae</taxon>
        <taxon>Peribacillus</taxon>
    </lineage>
</organism>
<dbReference type="PANTHER" id="PTHR33308:SF9">
    <property type="entry name" value="PEPTIDOGLYCAN HYDROLASE FLGJ"/>
    <property type="match status" value="1"/>
</dbReference>
<gene>
    <name evidence="3" type="ORF">ABE28_010300</name>
</gene>
<dbReference type="Proteomes" id="UP000077926">
    <property type="component" value="Chromosome"/>
</dbReference>
<dbReference type="InterPro" id="IPR051056">
    <property type="entry name" value="Glycosyl_Hydrolase_73"/>
</dbReference>
<name>A0A1B3XNF3_9BACI</name>
<dbReference type="KEGG" id="bmur:ABE28_010300"/>
<dbReference type="InterPro" id="IPR002901">
    <property type="entry name" value="MGlyc_endo_b_GlcNAc-like_dom"/>
</dbReference>
<dbReference type="GO" id="GO:0004040">
    <property type="term" value="F:amidase activity"/>
    <property type="evidence" value="ECO:0007669"/>
    <property type="project" value="InterPro"/>
</dbReference>
<dbReference type="AlphaFoldDB" id="A0A1B3XNF3"/>
<keyword evidence="4" id="KW-1185">Reference proteome</keyword>
<accession>A0A1B3XNF3</accession>
<dbReference type="Gene3D" id="1.10.530.10">
    <property type="match status" value="1"/>
</dbReference>
<dbReference type="PANTHER" id="PTHR33308">
    <property type="entry name" value="PEPTIDOGLYCAN HYDROLASE FLGJ"/>
    <property type="match status" value="1"/>
</dbReference>
<sequence length="290" mass="33299">MGKMILATLILVTALKLMEFFDTTYISTEKMEEIQQLVDESSVGKIQVNWKDVTAIASVEYTLDTVTTEELVKTTSLFMEKKGERYRLKEMAEVTEALAYDEKQVKEVKAFRKYLNEGGIFSKMERGDSVQRSFISSLKGEAIENYKIYGILPSITIAQAILESGWGKSELSRKYNNLFGIKSYNWDGESAHIRTSEFHDEHVQADFRVYETVSDSLRDHSVFLTENPRYERHGLFAAKTYMEQAAALQEAGYSTKENEAGEKIYSELLMELIRQYQLQLIDSEAHLEYG</sequence>
<reference evidence="3 4" key="1">
    <citation type="submission" date="2016-08" db="EMBL/GenBank/DDBJ databases">
        <title>Complete genome sequence of Bacillus muralis G25-68, a strain with toxicity to nematodes.</title>
        <authorList>
            <person name="Zheng Z."/>
        </authorList>
    </citation>
    <scope>NUCLEOTIDE SEQUENCE [LARGE SCALE GENOMIC DNA]</scope>
    <source>
        <strain evidence="3 4">G25-68</strain>
    </source>
</reference>
<evidence type="ECO:0000259" key="2">
    <source>
        <dbReference type="SMART" id="SM00047"/>
    </source>
</evidence>
<dbReference type="Pfam" id="PF01832">
    <property type="entry name" value="Glucosaminidase"/>
    <property type="match status" value="1"/>
</dbReference>
<evidence type="ECO:0000313" key="4">
    <source>
        <dbReference type="Proteomes" id="UP000077926"/>
    </source>
</evidence>
<dbReference type="EMBL" id="CP017080">
    <property type="protein sequence ID" value="AOH54741.1"/>
    <property type="molecule type" value="Genomic_DNA"/>
</dbReference>
<dbReference type="SMART" id="SM00047">
    <property type="entry name" value="LYZ2"/>
    <property type="match status" value="1"/>
</dbReference>
<proteinExistence type="predicted"/>
<dbReference type="STRING" id="264697.ABE28_010300"/>
<feature type="domain" description="Mannosyl-glycoprotein endo-beta-N-acetylglucosamidase-like" evidence="2">
    <location>
        <begin position="123"/>
        <end position="282"/>
    </location>
</feature>
<keyword evidence="1" id="KW-0378">Hydrolase</keyword>